<dbReference type="SUPFAM" id="SSF82171">
    <property type="entry name" value="DPP6 N-terminal domain-like"/>
    <property type="match status" value="1"/>
</dbReference>
<dbReference type="InterPro" id="IPR011659">
    <property type="entry name" value="WD40"/>
</dbReference>
<organism evidence="2 3">
    <name type="scientific">Clostridium tagluense</name>
    <dbReference type="NCBI Taxonomy" id="360422"/>
    <lineage>
        <taxon>Bacteria</taxon>
        <taxon>Bacillati</taxon>
        <taxon>Bacillota</taxon>
        <taxon>Clostridia</taxon>
        <taxon>Eubacteriales</taxon>
        <taxon>Clostridiaceae</taxon>
        <taxon>Clostridium</taxon>
    </lineage>
</organism>
<dbReference type="RefSeq" id="WP_125004896.1">
    <property type="nucleotide sequence ID" value="NZ_BHYK01000030.1"/>
</dbReference>
<gene>
    <name evidence="2" type="ORF">Ctaglu_39310</name>
</gene>
<protein>
    <submittedName>
        <fullName evidence="2">Uncharacterized protein</fullName>
    </submittedName>
</protein>
<dbReference type="InterPro" id="IPR011042">
    <property type="entry name" value="6-blade_b-propeller_TolB-like"/>
</dbReference>
<dbReference type="OrthoDB" id="9762883at2"/>
<comment type="caution">
    <text evidence="2">The sequence shown here is derived from an EMBL/GenBank/DDBJ whole genome shotgun (WGS) entry which is preliminary data.</text>
</comment>
<dbReference type="EMBL" id="BHYK01000030">
    <property type="protein sequence ID" value="GCD12308.1"/>
    <property type="molecule type" value="Genomic_DNA"/>
</dbReference>
<dbReference type="PANTHER" id="PTHR36842:SF1">
    <property type="entry name" value="PROTEIN TOLB"/>
    <property type="match status" value="1"/>
</dbReference>
<dbReference type="Gene3D" id="2.120.10.30">
    <property type="entry name" value="TolB, C-terminal domain"/>
    <property type="match status" value="1"/>
</dbReference>
<keyword evidence="3" id="KW-1185">Reference proteome</keyword>
<accession>A0A401US51</accession>
<name>A0A401US51_9CLOT</name>
<dbReference type="Gene3D" id="2.140.10.30">
    <property type="entry name" value="Dipeptidylpeptidase IV, N-terminal domain"/>
    <property type="match status" value="1"/>
</dbReference>
<reference evidence="2 3" key="1">
    <citation type="submission" date="2018-11" db="EMBL/GenBank/DDBJ databases">
        <title>Genome sequencing and assembly of Clostridium tagluense strain A121.</title>
        <authorList>
            <person name="Murakami T."/>
            <person name="Segawa T."/>
            <person name="Shcherbakova V.A."/>
            <person name="Mori H."/>
            <person name="Yoshimura Y."/>
        </authorList>
    </citation>
    <scope>NUCLEOTIDE SEQUENCE [LARGE SCALE GENOMIC DNA]</scope>
    <source>
        <strain evidence="2 3">A121</strain>
    </source>
</reference>
<evidence type="ECO:0000313" key="3">
    <source>
        <dbReference type="Proteomes" id="UP000287872"/>
    </source>
</evidence>
<sequence length="450" mass="50006">MIKKPKRLVNLIALTTAVVVIVTGAFVGTALGKTKENKNSNDFAVMVKDKSLWAVNLSKSDKEVLVDKDGVFKNPTISPDGVNVAYTKDENLYIAEIDLIKGQKKPIKVADKVVSYAWGKNTDLVYAAEKGGLSGFNLKTQKSSIYIKSEEYYEDMVSDKKGNIYAEVYRHYTKDDGQYIEPKGLIRYELDLAKESLIVKSKPWNDETGDMGLAPRAAGVSKDGAYVYIWCRVRSGSTNADGVPFGVYDVKNNKFTPFNSEQVYALAYKDNLAINPIDGKRPVVNNGGVRDMNVNKTIGTVDVTNGIFNPILPEKMISTTNDPYNIMAKGMVTMTPSFSPDGKKVIYSASPASSDAEQWLKAPHNIYTVDLKTKNVEKITKGNNFDFAPNYISKGSGIVFARKTGENMISLFRLKGNKEECIAKAIKLDEYSWYYGHCKLEESLDIYTFN</sequence>
<dbReference type="PANTHER" id="PTHR36842">
    <property type="entry name" value="PROTEIN TOLB HOMOLOG"/>
    <property type="match status" value="1"/>
</dbReference>
<evidence type="ECO:0000313" key="2">
    <source>
        <dbReference type="EMBL" id="GCD12308.1"/>
    </source>
</evidence>
<dbReference type="Proteomes" id="UP000287872">
    <property type="component" value="Unassembled WGS sequence"/>
</dbReference>
<evidence type="ECO:0000256" key="1">
    <source>
        <dbReference type="ARBA" id="ARBA00009820"/>
    </source>
</evidence>
<dbReference type="Pfam" id="PF07676">
    <property type="entry name" value="PD40"/>
    <property type="match status" value="1"/>
</dbReference>
<dbReference type="AlphaFoldDB" id="A0A401US51"/>
<proteinExistence type="inferred from homology"/>
<comment type="similarity">
    <text evidence="1">Belongs to the TolB family.</text>
</comment>